<dbReference type="CDD" id="cd00712">
    <property type="entry name" value="AsnB"/>
    <property type="match status" value="1"/>
</dbReference>
<comment type="pathway">
    <text evidence="1">Amino-acid biosynthesis; L-asparagine biosynthesis; L-asparagine from L-aspartate (L-Gln route): step 1/1.</text>
</comment>
<keyword evidence="4 9" id="KW-0547">Nucleotide-binding</keyword>
<feature type="domain" description="Glutamine amidotransferase type-2" evidence="10">
    <location>
        <begin position="2"/>
        <end position="211"/>
    </location>
</feature>
<evidence type="ECO:0000256" key="6">
    <source>
        <dbReference type="ARBA" id="ARBA00022962"/>
    </source>
</evidence>
<dbReference type="EMBL" id="JAAEAA010000001">
    <property type="protein sequence ID" value="NDK54517.1"/>
    <property type="molecule type" value="Genomic_DNA"/>
</dbReference>
<dbReference type="InterPro" id="IPR017932">
    <property type="entry name" value="GATase_2_dom"/>
</dbReference>
<comment type="catalytic activity">
    <reaction evidence="7">
        <text>L-aspartate + L-glutamine + ATP + H2O = L-asparagine + L-glutamate + AMP + diphosphate + H(+)</text>
        <dbReference type="Rhea" id="RHEA:12228"/>
        <dbReference type="ChEBI" id="CHEBI:15377"/>
        <dbReference type="ChEBI" id="CHEBI:15378"/>
        <dbReference type="ChEBI" id="CHEBI:29985"/>
        <dbReference type="ChEBI" id="CHEBI:29991"/>
        <dbReference type="ChEBI" id="CHEBI:30616"/>
        <dbReference type="ChEBI" id="CHEBI:33019"/>
        <dbReference type="ChEBI" id="CHEBI:58048"/>
        <dbReference type="ChEBI" id="CHEBI:58359"/>
        <dbReference type="ChEBI" id="CHEBI:456215"/>
        <dbReference type="EC" id="6.3.5.4"/>
    </reaction>
</comment>
<evidence type="ECO:0000313" key="12">
    <source>
        <dbReference type="Proteomes" id="UP000478546"/>
    </source>
</evidence>
<evidence type="ECO:0000256" key="8">
    <source>
        <dbReference type="PIRSR" id="PIRSR001589-1"/>
    </source>
</evidence>
<keyword evidence="8" id="KW-0028">Amino-acid biosynthesis</keyword>
<dbReference type="InterPro" id="IPR006426">
    <property type="entry name" value="Asn_synth_AEB"/>
</dbReference>
<dbReference type="Gene3D" id="3.40.50.620">
    <property type="entry name" value="HUPs"/>
    <property type="match status" value="1"/>
</dbReference>
<dbReference type="Proteomes" id="UP000478546">
    <property type="component" value="Unassembled WGS sequence"/>
</dbReference>
<dbReference type="InterPro" id="IPR051786">
    <property type="entry name" value="ASN_synthetase/amidase"/>
</dbReference>
<dbReference type="EC" id="6.3.5.4" evidence="3"/>
<dbReference type="PROSITE" id="PS51278">
    <property type="entry name" value="GATASE_TYPE_2"/>
    <property type="match status" value="1"/>
</dbReference>
<feature type="active site" description="For GATase activity" evidence="8">
    <location>
        <position position="2"/>
    </location>
</feature>
<accession>A0A6B2H2I1</accession>
<sequence length="626" mass="71662">MCGINGIIGIDNTSEAKKVIEVMNRAIAHRGPDDSGVYVESGIALGQNRLSIIDLTSAGHQPMYSMDGNLVLVFNGEIYNYKELKQELREYSFQTHTDSEVILAAYMRWGYECVHRFNGMFAFAIWDIRKQDLFIGRDRLGVKPLYYYRHNELFLFSSEVRALLKSNFVPKKLNHEGLIDYLRYQTVHAPATIVKNVHMLLPGHTMLVKRGQVEITRYWSPEENAVNDAGNKSYEEIKQDIFNLLQKSVERRLVADVPFGAFLSGGIDSSIIVGLMSQVASQQVKTFSVTFEEEEFSEAKYAAIIAKKFKTEHHDIRLKPDDFLQLIPTALNAMDHPSGDGPNTFVVSKVTREAGITMALSGLGGDEVFAGYDVFKRMYALQHYKWLASLPLFLRKAVGQSLTRFKPSVASDKIQQLLYLPSWSLQDTYPITRQVLSESYIKELTGMSILPENHVRLVVRESMSQQYKAGVKLPLLSQVSAAEMRTYMQNTLLRDTDQMSMAHALEVRVPFLDYELVEYVMGVSDKYKYPHTPKKLLTDAVGDLLPPEIINRPKMGFTLPWKEWLKNELYSFCETKLHNMAARDLFVKDEVLTIWRNFLKREPQVTWAKVWYLVVLENWLEENGVA</sequence>
<evidence type="ECO:0000256" key="4">
    <source>
        <dbReference type="ARBA" id="ARBA00022741"/>
    </source>
</evidence>
<keyword evidence="11" id="KW-0436">Ligase</keyword>
<dbReference type="RefSeq" id="WP_162344563.1">
    <property type="nucleotide sequence ID" value="NZ_JAAEAA010000001.1"/>
</dbReference>
<feature type="binding site" evidence="9">
    <location>
        <begin position="361"/>
        <end position="362"/>
    </location>
    <ligand>
        <name>ATP</name>
        <dbReference type="ChEBI" id="CHEBI:30616"/>
    </ligand>
</feature>
<keyword evidence="6 8" id="KW-0315">Glutamine amidotransferase</keyword>
<dbReference type="InterPro" id="IPR014729">
    <property type="entry name" value="Rossmann-like_a/b/a_fold"/>
</dbReference>
<dbReference type="PANTHER" id="PTHR43284">
    <property type="entry name" value="ASPARAGINE SYNTHETASE (GLUTAMINE-HYDROLYZING)"/>
    <property type="match status" value="1"/>
</dbReference>
<keyword evidence="8" id="KW-0061">Asparagine biosynthesis</keyword>
<comment type="similarity">
    <text evidence="2">Belongs to the asparagine synthetase family.</text>
</comment>
<dbReference type="GO" id="GO:0005524">
    <property type="term" value="F:ATP binding"/>
    <property type="evidence" value="ECO:0007669"/>
    <property type="project" value="UniProtKB-KW"/>
</dbReference>
<evidence type="ECO:0000256" key="5">
    <source>
        <dbReference type="ARBA" id="ARBA00022840"/>
    </source>
</evidence>
<dbReference type="InterPro" id="IPR001962">
    <property type="entry name" value="Asn_synthase"/>
</dbReference>
<protein>
    <recommendedName>
        <fullName evidence="3">asparagine synthase (glutamine-hydrolyzing)</fullName>
        <ecNumber evidence="3">6.3.5.4</ecNumber>
    </recommendedName>
</protein>
<dbReference type="SUPFAM" id="SSF56235">
    <property type="entry name" value="N-terminal nucleophile aminohydrolases (Ntn hydrolases)"/>
    <property type="match status" value="1"/>
</dbReference>
<dbReference type="AlphaFoldDB" id="A0A6B2H2I1"/>
<name>A0A6B2H2I1_9BACT</name>
<evidence type="ECO:0000259" key="10">
    <source>
        <dbReference type="PROSITE" id="PS51278"/>
    </source>
</evidence>
<dbReference type="GO" id="GO:0005829">
    <property type="term" value="C:cytosol"/>
    <property type="evidence" value="ECO:0007669"/>
    <property type="project" value="TreeGrafter"/>
</dbReference>
<dbReference type="InterPro" id="IPR033738">
    <property type="entry name" value="AsnB_N"/>
</dbReference>
<dbReference type="GO" id="GO:0004066">
    <property type="term" value="F:asparagine synthase (glutamine-hydrolyzing) activity"/>
    <property type="evidence" value="ECO:0007669"/>
    <property type="project" value="UniProtKB-EC"/>
</dbReference>
<dbReference type="Pfam" id="PF00733">
    <property type="entry name" value="Asn_synthase"/>
    <property type="match status" value="1"/>
</dbReference>
<organism evidence="11 12">
    <name type="scientific">Pontibacter fetidus</name>
    <dbReference type="NCBI Taxonomy" id="2700082"/>
    <lineage>
        <taxon>Bacteria</taxon>
        <taxon>Pseudomonadati</taxon>
        <taxon>Bacteroidota</taxon>
        <taxon>Cytophagia</taxon>
        <taxon>Cytophagales</taxon>
        <taxon>Hymenobacteraceae</taxon>
        <taxon>Pontibacter</taxon>
    </lineage>
</organism>
<keyword evidence="12" id="KW-1185">Reference proteome</keyword>
<dbReference type="InterPro" id="IPR029055">
    <property type="entry name" value="Ntn_hydrolases_N"/>
</dbReference>
<evidence type="ECO:0000256" key="1">
    <source>
        <dbReference type="ARBA" id="ARBA00005187"/>
    </source>
</evidence>
<keyword evidence="5 9" id="KW-0067">ATP-binding</keyword>
<dbReference type="Pfam" id="PF13537">
    <property type="entry name" value="GATase_7"/>
    <property type="match status" value="1"/>
</dbReference>
<dbReference type="PIRSF" id="PIRSF001589">
    <property type="entry name" value="Asn_synthetase_glu-h"/>
    <property type="match status" value="1"/>
</dbReference>
<evidence type="ECO:0000256" key="3">
    <source>
        <dbReference type="ARBA" id="ARBA00012737"/>
    </source>
</evidence>
<dbReference type="PANTHER" id="PTHR43284:SF1">
    <property type="entry name" value="ASPARAGINE SYNTHETASE"/>
    <property type="match status" value="1"/>
</dbReference>
<evidence type="ECO:0000256" key="9">
    <source>
        <dbReference type="PIRSR" id="PIRSR001589-2"/>
    </source>
</evidence>
<reference evidence="11 12" key="1">
    <citation type="submission" date="2020-01" db="EMBL/GenBank/DDBJ databases">
        <authorList>
            <person name="Kim M.K."/>
        </authorList>
    </citation>
    <scope>NUCLEOTIDE SEQUENCE [LARGE SCALE GENOMIC DNA]</scope>
    <source>
        <strain evidence="11 12">BT213</strain>
    </source>
</reference>
<proteinExistence type="inferred from homology"/>
<evidence type="ECO:0000256" key="2">
    <source>
        <dbReference type="ARBA" id="ARBA00005752"/>
    </source>
</evidence>
<evidence type="ECO:0000256" key="7">
    <source>
        <dbReference type="ARBA" id="ARBA00048741"/>
    </source>
</evidence>
<feature type="binding site" evidence="9">
    <location>
        <position position="289"/>
    </location>
    <ligand>
        <name>ATP</name>
        <dbReference type="ChEBI" id="CHEBI:30616"/>
    </ligand>
</feature>
<dbReference type="SUPFAM" id="SSF52402">
    <property type="entry name" value="Adenine nucleotide alpha hydrolases-like"/>
    <property type="match status" value="1"/>
</dbReference>
<evidence type="ECO:0000313" key="11">
    <source>
        <dbReference type="EMBL" id="NDK54517.1"/>
    </source>
</evidence>
<comment type="caution">
    <text evidence="11">The sequence shown here is derived from an EMBL/GenBank/DDBJ whole genome shotgun (WGS) entry which is preliminary data.</text>
</comment>
<feature type="binding site" evidence="9">
    <location>
        <position position="98"/>
    </location>
    <ligand>
        <name>L-glutamine</name>
        <dbReference type="ChEBI" id="CHEBI:58359"/>
    </ligand>
</feature>
<dbReference type="NCBIfam" id="TIGR01536">
    <property type="entry name" value="asn_synth_AEB"/>
    <property type="match status" value="1"/>
</dbReference>
<dbReference type="GO" id="GO:0006529">
    <property type="term" value="P:asparagine biosynthetic process"/>
    <property type="evidence" value="ECO:0007669"/>
    <property type="project" value="UniProtKB-KW"/>
</dbReference>
<dbReference type="CDD" id="cd01991">
    <property type="entry name" value="Asn_synthase_B_C"/>
    <property type="match status" value="1"/>
</dbReference>
<gene>
    <name evidence="11" type="primary">asnB</name>
    <name evidence="11" type="ORF">GWO68_01185</name>
</gene>
<dbReference type="Gene3D" id="3.60.20.10">
    <property type="entry name" value="Glutamine Phosphoribosylpyrophosphate, subunit 1, domain 1"/>
    <property type="match status" value="1"/>
</dbReference>